<accession>A0A3L6F6S8</accession>
<proteinExistence type="predicted"/>
<organism evidence="2">
    <name type="scientific">Zea mays</name>
    <name type="common">Maize</name>
    <dbReference type="NCBI Taxonomy" id="4577"/>
    <lineage>
        <taxon>Eukaryota</taxon>
        <taxon>Viridiplantae</taxon>
        <taxon>Streptophyta</taxon>
        <taxon>Embryophyta</taxon>
        <taxon>Tracheophyta</taxon>
        <taxon>Spermatophyta</taxon>
        <taxon>Magnoliopsida</taxon>
        <taxon>Liliopsida</taxon>
        <taxon>Poales</taxon>
        <taxon>Poaceae</taxon>
        <taxon>PACMAD clade</taxon>
        <taxon>Panicoideae</taxon>
        <taxon>Andropogonodae</taxon>
        <taxon>Andropogoneae</taxon>
        <taxon>Tripsacinae</taxon>
        <taxon>Zea</taxon>
    </lineage>
</organism>
<feature type="region of interest" description="Disordered" evidence="1">
    <location>
        <begin position="1"/>
        <end position="21"/>
    </location>
</feature>
<evidence type="ECO:0000313" key="2">
    <source>
        <dbReference type="EMBL" id="PWZ28583.1"/>
    </source>
</evidence>
<dbReference type="Proteomes" id="UP000251960">
    <property type="component" value="Chromosome 4"/>
</dbReference>
<dbReference type="AlphaFoldDB" id="A0A3L6F6S8"/>
<feature type="region of interest" description="Disordered" evidence="1">
    <location>
        <begin position="48"/>
        <end position="144"/>
    </location>
</feature>
<feature type="compositionally biased region" description="Basic residues" evidence="1">
    <location>
        <begin position="58"/>
        <end position="69"/>
    </location>
</feature>
<comment type="caution">
    <text evidence="2">The sequence shown here is derived from an EMBL/GenBank/DDBJ whole genome shotgun (WGS) entry which is preliminary data.</text>
</comment>
<sequence length="144" mass="15859">MPTPSEIGTATPPPSSDSLSCRFRDRHRHLAPILRLAPSATIRSCRAFPHDGAEPGRVLRRPQARRARRVWGSGRHASTAARSLRLMPTSSEISTATPPPSSDSLSYRFRDPHHHHPQLPRLLSGLGEFVPADGTPRQPRGRST</sequence>
<evidence type="ECO:0000256" key="1">
    <source>
        <dbReference type="SAM" id="MobiDB-lite"/>
    </source>
</evidence>
<reference evidence="2" key="1">
    <citation type="journal article" date="2018" name="Nat. Genet.">
        <title>Extensive intraspecific gene order and gene structural variations between Mo17 and other maize genomes.</title>
        <authorList>
            <person name="Sun S."/>
            <person name="Zhou Y."/>
            <person name="Chen J."/>
            <person name="Shi J."/>
            <person name="Zhao H."/>
            <person name="Zhao H."/>
            <person name="Song W."/>
            <person name="Zhang M."/>
            <person name="Cui Y."/>
            <person name="Dong X."/>
            <person name="Liu H."/>
            <person name="Ma X."/>
            <person name="Jiao Y."/>
            <person name="Wang B."/>
            <person name="Wei X."/>
            <person name="Stein J.C."/>
            <person name="Glaubitz J.C."/>
            <person name="Lu F."/>
            <person name="Yu G."/>
            <person name="Liang C."/>
            <person name="Fengler K."/>
            <person name="Li B."/>
            <person name="Rafalski A."/>
            <person name="Schnable P.S."/>
            <person name="Ware D.H."/>
            <person name="Buckler E.S."/>
            <person name="Lai J."/>
        </authorList>
    </citation>
    <scope>NUCLEOTIDE SEQUENCE [LARGE SCALE GENOMIC DNA]</scope>
    <source>
        <tissue evidence="2">Seedling</tissue>
    </source>
</reference>
<protein>
    <submittedName>
        <fullName evidence="2">Uncharacterized protein</fullName>
    </submittedName>
</protein>
<gene>
    <name evidence="2" type="ORF">Zm00014a_014186</name>
</gene>
<name>A0A3L6F6S8_MAIZE</name>
<dbReference type="EMBL" id="NCVQ01000005">
    <property type="protein sequence ID" value="PWZ28583.1"/>
    <property type="molecule type" value="Genomic_DNA"/>
</dbReference>